<organism>
    <name type="scientific">Culex quinquefasciatus</name>
    <name type="common">Southern house mosquito</name>
    <name type="synonym">Culex pungens</name>
    <dbReference type="NCBI Taxonomy" id="7176"/>
    <lineage>
        <taxon>Eukaryota</taxon>
        <taxon>Metazoa</taxon>
        <taxon>Ecdysozoa</taxon>
        <taxon>Arthropoda</taxon>
        <taxon>Hexapoda</taxon>
        <taxon>Insecta</taxon>
        <taxon>Pterygota</taxon>
        <taxon>Neoptera</taxon>
        <taxon>Endopterygota</taxon>
        <taxon>Diptera</taxon>
        <taxon>Nematocera</taxon>
        <taxon>Culicoidea</taxon>
        <taxon>Culicidae</taxon>
        <taxon>Culicinae</taxon>
        <taxon>Culicini</taxon>
        <taxon>Culex</taxon>
        <taxon>Culex</taxon>
    </lineage>
</organism>
<dbReference type="InterPro" id="IPR010512">
    <property type="entry name" value="DUF1091"/>
</dbReference>
<dbReference type="AlphaFoldDB" id="B0W6H9"/>
<keyword evidence="4" id="KW-1185">Reference proteome</keyword>
<dbReference type="EMBL" id="DS231848">
    <property type="protein sequence ID" value="EDS36653.1"/>
    <property type="molecule type" value="Genomic_DNA"/>
</dbReference>
<evidence type="ECO:0000256" key="1">
    <source>
        <dbReference type="SAM" id="SignalP"/>
    </source>
</evidence>
<reference evidence="3" key="2">
    <citation type="submission" date="2020-05" db="UniProtKB">
        <authorList>
            <consortium name="EnsemblMetazoa"/>
        </authorList>
    </citation>
    <scope>IDENTIFICATION</scope>
    <source>
        <strain evidence="3">JHB</strain>
    </source>
</reference>
<reference evidence="2" key="1">
    <citation type="submission" date="2007-03" db="EMBL/GenBank/DDBJ databases">
        <title>Annotation of Culex pipiens quinquefasciatus.</title>
        <authorList>
            <consortium name="The Broad Institute Genome Sequencing Platform"/>
            <person name="Atkinson P.W."/>
            <person name="Hemingway J."/>
            <person name="Christensen B.M."/>
            <person name="Higgs S."/>
            <person name="Kodira C."/>
            <person name="Hannick L."/>
            <person name="Megy K."/>
            <person name="O'Leary S."/>
            <person name="Pearson M."/>
            <person name="Haas B.J."/>
            <person name="Mauceli E."/>
            <person name="Wortman J.R."/>
            <person name="Lee N.H."/>
            <person name="Guigo R."/>
            <person name="Stanke M."/>
            <person name="Alvarado L."/>
            <person name="Amedeo P."/>
            <person name="Antoine C.H."/>
            <person name="Arensburger P."/>
            <person name="Bidwell S.L."/>
            <person name="Crawford M."/>
            <person name="Camaro F."/>
            <person name="Devon K."/>
            <person name="Engels R."/>
            <person name="Hammond M."/>
            <person name="Howarth C."/>
            <person name="Koehrsen M."/>
            <person name="Lawson D."/>
            <person name="Montgomery P."/>
            <person name="Nene V."/>
            <person name="Nusbaum C."/>
            <person name="Puiu D."/>
            <person name="Romero-Severson J."/>
            <person name="Severson D.W."/>
            <person name="Shumway M."/>
            <person name="Sisk P."/>
            <person name="Stolte C."/>
            <person name="Zeng Q."/>
            <person name="Eisenstadt E."/>
            <person name="Fraser-Liggett C."/>
            <person name="Strausberg R."/>
            <person name="Galagan J."/>
            <person name="Birren B."/>
            <person name="Collins F.H."/>
        </authorList>
    </citation>
    <scope>NUCLEOTIDE SEQUENCE [LARGE SCALE GENOMIC DNA]</scope>
    <source>
        <strain evidence="2">JHB</strain>
    </source>
</reference>
<proteinExistence type="predicted"/>
<dbReference type="Pfam" id="PF06477">
    <property type="entry name" value="DUF1091"/>
    <property type="match status" value="1"/>
</dbReference>
<name>B0W6H9_CULQU</name>
<dbReference type="HOGENOM" id="CLU_115081_0_0_1"/>
<dbReference type="KEGG" id="cqu:CpipJ_CPIJ002730"/>
<protein>
    <submittedName>
        <fullName evidence="2 3">Uncharacterized protein</fullName>
    </submittedName>
</protein>
<dbReference type="VEuPathDB" id="VectorBase:CQUJHB013568"/>
<dbReference type="OMA" id="FAIRFAM"/>
<evidence type="ECO:0000313" key="2">
    <source>
        <dbReference type="EMBL" id="EDS36653.1"/>
    </source>
</evidence>
<dbReference type="EnsemblMetazoa" id="CPIJ002730-RA">
    <property type="protein sequence ID" value="CPIJ002730-PA"/>
    <property type="gene ID" value="CPIJ002730"/>
</dbReference>
<dbReference type="eggNOG" id="ENOG502RTIW">
    <property type="taxonomic scope" value="Eukaryota"/>
</dbReference>
<dbReference type="PANTHER" id="PTHR21112:SF0">
    <property type="entry name" value="CHEMOSENSORY PROTEIN A 29A-RELATED"/>
    <property type="match status" value="1"/>
</dbReference>
<dbReference type="PANTHER" id="PTHR21112">
    <property type="entry name" value="CHEMOSENSORY PROTEIN A 29A-RELATED"/>
    <property type="match status" value="1"/>
</dbReference>
<gene>
    <name evidence="3" type="primary">6033924</name>
    <name evidence="2" type="ORF">CpipJ_CPIJ002730</name>
</gene>
<evidence type="ECO:0000313" key="4">
    <source>
        <dbReference type="Proteomes" id="UP000002320"/>
    </source>
</evidence>
<dbReference type="OrthoDB" id="7925769at2759"/>
<dbReference type="VEuPathDB" id="VectorBase:CPIJ002730"/>
<dbReference type="InParanoid" id="B0W6H9"/>
<dbReference type="Proteomes" id="UP000002320">
    <property type="component" value="Unassembled WGS sequence"/>
</dbReference>
<dbReference type="FunCoup" id="B0W6H9">
    <property type="interactions" value="49"/>
</dbReference>
<evidence type="ECO:0000313" key="3">
    <source>
        <dbReference type="EnsemblMetazoa" id="CPIJ002730-PA"/>
    </source>
</evidence>
<feature type="signal peptide" evidence="1">
    <location>
        <begin position="1"/>
        <end position="16"/>
    </location>
</feature>
<feature type="chain" id="PRO_5014566513" evidence="1">
    <location>
        <begin position="17"/>
        <end position="182"/>
    </location>
</feature>
<accession>B0W6H9</accession>
<dbReference type="STRING" id="7176.B0W6H9"/>
<keyword evidence="1" id="KW-0732">Signal</keyword>
<sequence>MWSFFVVIYLARITSALIEVELERIEQIGAEHLMDLSGMRVRKYNRTVSVLDGTYSILKDLDDSFEVTLTVARSALGNNQFNEYPMKVPRKKCCQIIRDEYAEYQHIWPNYTNLPQVVKGEEPFCPLPKGSYYLKNFPSDPSWVPPVVPDGFWRMTWEVYSVVSGELQGQVRLFLRIKKELL</sequence>